<dbReference type="STRING" id="980561.A1359_06570"/>
<evidence type="ECO:0000313" key="2">
    <source>
        <dbReference type="Proteomes" id="UP000078476"/>
    </source>
</evidence>
<gene>
    <name evidence="1" type="ORF">A1359_06570</name>
</gene>
<comment type="caution">
    <text evidence="1">The sequence shown here is derived from an EMBL/GenBank/DDBJ whole genome shotgun (WGS) entry which is preliminary data.</text>
</comment>
<keyword evidence="2" id="KW-1185">Reference proteome</keyword>
<organism evidence="1 2">
    <name type="scientific">Methylomonas lenta</name>
    <dbReference type="NCBI Taxonomy" id="980561"/>
    <lineage>
        <taxon>Bacteria</taxon>
        <taxon>Pseudomonadati</taxon>
        <taxon>Pseudomonadota</taxon>
        <taxon>Gammaproteobacteria</taxon>
        <taxon>Methylococcales</taxon>
        <taxon>Methylococcaceae</taxon>
        <taxon>Methylomonas</taxon>
    </lineage>
</organism>
<dbReference type="Gene3D" id="6.10.180.10">
    <property type="entry name" value="Antitoxin ParD"/>
    <property type="match status" value="1"/>
</dbReference>
<name>A0A177NIV8_9GAMM</name>
<dbReference type="InterPro" id="IPR038296">
    <property type="entry name" value="ParD_sf"/>
</dbReference>
<dbReference type="Pfam" id="PF09386">
    <property type="entry name" value="ParD"/>
    <property type="match status" value="1"/>
</dbReference>
<dbReference type="EMBL" id="LUUI01000090">
    <property type="protein sequence ID" value="OAI17149.1"/>
    <property type="molecule type" value="Genomic_DNA"/>
</dbReference>
<sequence>MSRLTIEITDQQHQSIKAMAALQGKSIKEYAMQRLLPLTADEEKAMQELEAFLKPRIEAAERGEVVSASVHSIFEETLAKTDS</sequence>
<evidence type="ECO:0000313" key="1">
    <source>
        <dbReference type="EMBL" id="OAI17149.1"/>
    </source>
</evidence>
<reference evidence="1 2" key="1">
    <citation type="submission" date="2016-03" db="EMBL/GenBank/DDBJ databases">
        <authorList>
            <person name="Ploux O."/>
        </authorList>
    </citation>
    <scope>NUCLEOTIDE SEQUENCE [LARGE SCALE GENOMIC DNA]</scope>
    <source>
        <strain evidence="1 2">R-45370</strain>
    </source>
</reference>
<dbReference type="AlphaFoldDB" id="A0A177NIV8"/>
<dbReference type="Proteomes" id="UP000078476">
    <property type="component" value="Unassembled WGS sequence"/>
</dbReference>
<protein>
    <submittedName>
        <fullName evidence="1">Antitoxin</fullName>
    </submittedName>
</protein>
<dbReference type="RefSeq" id="WP_066980273.1">
    <property type="nucleotide sequence ID" value="NZ_LUUI01000090.1"/>
</dbReference>
<proteinExistence type="predicted"/>
<dbReference type="OrthoDB" id="8549996at2"/>
<dbReference type="InterPro" id="IPR022789">
    <property type="entry name" value="ParD"/>
</dbReference>
<accession>A0A177NIV8</accession>